<keyword evidence="2" id="KW-0812">Transmembrane</keyword>
<feature type="transmembrane region" description="Helical" evidence="2">
    <location>
        <begin position="20"/>
        <end position="39"/>
    </location>
</feature>
<dbReference type="PANTHER" id="PTHR32309:SF13">
    <property type="entry name" value="FERRIC ENTEROBACTIN TRANSPORT PROTEIN FEPE"/>
    <property type="match status" value="1"/>
</dbReference>
<dbReference type="eggNOG" id="COG3206">
    <property type="taxonomic scope" value="Bacteria"/>
</dbReference>
<sequence>MEEVKGLKDYLEILNRHKKIVIYPAVMLILVSSALALLLPATYKSSSLILIESQEIPNDLVRSTVTSYADQRIAVIKQKLMTTERIMAIVNKYNLYPEDTKNSPASVIVELFRSHMSVDMVQANVTDPNSGRSKRASIAFNVSFLDKKPLLAQKVANELTTEFLTENVKTRTARANETREFLKEEGDKFQRKIQLLEKKIADFKEKFNDSLPELLPYNLSMVEKLQDELTKDQNQIIILNDQILTMNIELANLDALLPAIGSVQALTPSQKLAQAKAKHASLKGKYSESHPDLKRLKREIESLESELRLEKNINNGKPDEHYKSPLFLKINSKIASAEREIKRLYARKKEINNKLSVFQKRVAETHQVKRAYEDLIRDYDNNLAKYKELRAKELQAELAQNLESENKGESFTLIEPPLVPSHPEKPNRFKIFIMGTVASVGVGIGLALLFEMLVGGVRGYNEVSRITGSSPLVVVPLLSVKGDDVIDTTGLNVKLYWIIGFFVVVTLVIVGFHYLVMDLEVLWFRLLRKISLL</sequence>
<dbReference type="Gene3D" id="1.10.287.1490">
    <property type="match status" value="1"/>
</dbReference>
<feature type="coiled-coil region" evidence="1">
    <location>
        <begin position="293"/>
        <end position="392"/>
    </location>
</feature>
<reference evidence="3 4" key="1">
    <citation type="submission" date="2013-05" db="EMBL/GenBank/DDBJ databases">
        <title>Between feast and famine: a lifestyle of most important marine PAH-degrading bacterium Cycloclasticus sp. 7ME.</title>
        <authorList>
            <person name="Yakimov M.M."/>
            <person name="Messina E."/>
            <person name="Genovese M."/>
            <person name="Denaro R."/>
            <person name="Crisafi F."/>
            <person name="Russo D."/>
            <person name="Cappello S."/>
            <person name="Santisi S."/>
            <person name="Smedile F."/>
            <person name="Golyshina O.V."/>
            <person name="Tran H."/>
            <person name="Pieper D.H."/>
            <person name="Golyshin P.N."/>
            <person name="Giuliano L."/>
        </authorList>
    </citation>
    <scope>NUCLEOTIDE SEQUENCE [LARGE SCALE GENOMIC DNA]</scope>
    <source>
        <strain evidence="3 4">78-ME</strain>
    </source>
</reference>
<keyword evidence="2" id="KW-0472">Membrane</keyword>
<evidence type="ECO:0000256" key="1">
    <source>
        <dbReference type="SAM" id="Coils"/>
    </source>
</evidence>
<dbReference type="Proteomes" id="UP000015380">
    <property type="component" value="Chromosome"/>
</dbReference>
<feature type="transmembrane region" description="Helical" evidence="2">
    <location>
        <begin position="431"/>
        <end position="450"/>
    </location>
</feature>
<dbReference type="HOGENOM" id="CLU_009912_5_0_6"/>
<dbReference type="GO" id="GO:0005886">
    <property type="term" value="C:plasma membrane"/>
    <property type="evidence" value="ECO:0007669"/>
    <property type="project" value="TreeGrafter"/>
</dbReference>
<gene>
    <name evidence="3" type="ORF">CYCME_1476</name>
</gene>
<dbReference type="GO" id="GO:0004713">
    <property type="term" value="F:protein tyrosine kinase activity"/>
    <property type="evidence" value="ECO:0007669"/>
    <property type="project" value="TreeGrafter"/>
</dbReference>
<evidence type="ECO:0000256" key="2">
    <source>
        <dbReference type="SAM" id="Phobius"/>
    </source>
</evidence>
<dbReference type="InterPro" id="IPR050445">
    <property type="entry name" value="Bact_polysacc_biosynth/exp"/>
</dbReference>
<reference evidence="4" key="2">
    <citation type="journal article" date="2016" name="Environ. Microbiol. Rep.">
        <title>Analysis of defence systems and a conjugative IncP-1 plasmid in the marine polyaromatic hydrocarbons-degrading bacterium Cycloclasticus sp. 78-ME.</title>
        <authorList>
            <person name="Yakimov M.M."/>
            <person name="Crisafi F."/>
            <person name="Messina E."/>
            <person name="Smedile F."/>
            <person name="Lopatina A."/>
            <person name="Denaro R."/>
            <person name="Pieper D.H."/>
            <person name="Golyshin P.N."/>
            <person name="Giuliano L."/>
        </authorList>
    </citation>
    <scope>NUCLEOTIDE SEQUENCE [LARGE SCALE GENOMIC DNA]</scope>
    <source>
        <strain evidence="4">78-ME</strain>
    </source>
</reference>
<protein>
    <submittedName>
        <fullName evidence="3">Uncharacterized protein involved in exopolysaccharide biosynthesis</fullName>
    </submittedName>
</protein>
<dbReference type="PANTHER" id="PTHR32309">
    <property type="entry name" value="TYROSINE-PROTEIN KINASE"/>
    <property type="match status" value="1"/>
</dbReference>
<feature type="coiled-coil region" evidence="1">
    <location>
        <begin position="179"/>
        <end position="242"/>
    </location>
</feature>
<dbReference type="RefSeq" id="WP_020932634.1">
    <property type="nucleotide sequence ID" value="NC_021917.1"/>
</dbReference>
<proteinExistence type="predicted"/>
<keyword evidence="1" id="KW-0175">Coiled coil</keyword>
<dbReference type="PATRIC" id="fig|1198232.3.peg.1463"/>
<accession>S5T885</accession>
<feature type="transmembrane region" description="Helical" evidence="2">
    <location>
        <begin position="495"/>
        <end position="516"/>
    </location>
</feature>
<keyword evidence="2" id="KW-1133">Transmembrane helix</keyword>
<dbReference type="EMBL" id="CP005996">
    <property type="protein sequence ID" value="AGS39804.1"/>
    <property type="molecule type" value="Genomic_DNA"/>
</dbReference>
<evidence type="ECO:0000313" key="3">
    <source>
        <dbReference type="EMBL" id="AGS39804.1"/>
    </source>
</evidence>
<name>S5T885_9GAMM</name>
<organism evidence="3 4">
    <name type="scientific">Cycloclasticus zancles 78-ME</name>
    <dbReference type="NCBI Taxonomy" id="1198232"/>
    <lineage>
        <taxon>Bacteria</taxon>
        <taxon>Pseudomonadati</taxon>
        <taxon>Pseudomonadota</taxon>
        <taxon>Gammaproteobacteria</taxon>
        <taxon>Thiotrichales</taxon>
        <taxon>Piscirickettsiaceae</taxon>
        <taxon>Cycloclasticus</taxon>
    </lineage>
</organism>
<evidence type="ECO:0000313" key="4">
    <source>
        <dbReference type="Proteomes" id="UP000015380"/>
    </source>
</evidence>
<keyword evidence="4" id="KW-1185">Reference proteome</keyword>
<dbReference type="AlphaFoldDB" id="S5T885"/>
<dbReference type="KEGG" id="cza:CYCME_1476"/>